<feature type="non-terminal residue" evidence="2">
    <location>
        <position position="100"/>
    </location>
</feature>
<evidence type="ECO:0000313" key="2">
    <source>
        <dbReference type="EMBL" id="ESK82106.1"/>
    </source>
</evidence>
<dbReference type="Proteomes" id="UP000017559">
    <property type="component" value="Unassembled WGS sequence"/>
</dbReference>
<comment type="caution">
    <text evidence="2">The sequence shown here is derived from an EMBL/GenBank/DDBJ whole genome shotgun (WGS) entry which is preliminary data.</text>
</comment>
<proteinExistence type="predicted"/>
<accession>V2WNK5</accession>
<dbReference type="KEGG" id="mrr:Moror_3507"/>
<sequence>MPRIPSQKTLSAYRYHPYMLFAIPSRGISSYPPAQQQAQHKETMQIVALWEFERRRMQQEMDQRQRRHQYRQHRAHIQQFHHFVLKMVLGVIVLALIAVG</sequence>
<dbReference type="AlphaFoldDB" id="V2WNK5"/>
<dbReference type="EMBL" id="AWSO01002073">
    <property type="protein sequence ID" value="ESK82106.1"/>
    <property type="molecule type" value="Genomic_DNA"/>
</dbReference>
<protein>
    <submittedName>
        <fullName evidence="2">Uncharacterized protein</fullName>
    </submittedName>
</protein>
<evidence type="ECO:0000256" key="1">
    <source>
        <dbReference type="SAM" id="Phobius"/>
    </source>
</evidence>
<gene>
    <name evidence="2" type="ORF">Moror_3507</name>
</gene>
<organism evidence="2 3">
    <name type="scientific">Moniliophthora roreri (strain MCA 2997)</name>
    <name type="common">Cocoa frosty pod rot fungus</name>
    <name type="synonym">Crinipellis roreri</name>
    <dbReference type="NCBI Taxonomy" id="1381753"/>
    <lineage>
        <taxon>Eukaryota</taxon>
        <taxon>Fungi</taxon>
        <taxon>Dikarya</taxon>
        <taxon>Basidiomycota</taxon>
        <taxon>Agaricomycotina</taxon>
        <taxon>Agaricomycetes</taxon>
        <taxon>Agaricomycetidae</taxon>
        <taxon>Agaricales</taxon>
        <taxon>Marasmiineae</taxon>
        <taxon>Marasmiaceae</taxon>
        <taxon>Moniliophthora</taxon>
    </lineage>
</organism>
<keyword evidence="1" id="KW-0472">Membrane</keyword>
<reference evidence="2 3" key="1">
    <citation type="journal article" date="2014" name="BMC Genomics">
        <title>Genome and secretome analysis of the hemibiotrophic fungal pathogen, Moniliophthora roreri, which causes frosty pod rot disease of cacao: mechanisms of the biotrophic and necrotrophic phases.</title>
        <authorList>
            <person name="Meinhardt L.W."/>
            <person name="Costa G.G.L."/>
            <person name="Thomazella D.P.T."/>
            <person name="Teixeira P.J.P.L."/>
            <person name="Carazzolle M.F."/>
            <person name="Schuster S.C."/>
            <person name="Carlson J.E."/>
            <person name="Guiltinan M.J."/>
            <person name="Mieczkowski P."/>
            <person name="Farmer A."/>
            <person name="Ramaraj T."/>
            <person name="Crozier J."/>
            <person name="Davis R.E."/>
            <person name="Shao J."/>
            <person name="Melnick R.L."/>
            <person name="Pereira G.A.G."/>
            <person name="Bailey B.A."/>
        </authorList>
    </citation>
    <scope>NUCLEOTIDE SEQUENCE [LARGE SCALE GENOMIC DNA]</scope>
    <source>
        <strain evidence="2 3">MCA 2997</strain>
    </source>
</reference>
<evidence type="ECO:0000313" key="3">
    <source>
        <dbReference type="Proteomes" id="UP000017559"/>
    </source>
</evidence>
<keyword evidence="1" id="KW-1133">Transmembrane helix</keyword>
<keyword evidence="1" id="KW-0812">Transmembrane</keyword>
<feature type="transmembrane region" description="Helical" evidence="1">
    <location>
        <begin position="80"/>
        <end position="99"/>
    </location>
</feature>
<keyword evidence="3" id="KW-1185">Reference proteome</keyword>
<dbReference type="HOGENOM" id="CLU_2334111_0_0_1"/>
<name>V2WNK5_MONRO</name>